<evidence type="ECO:0000256" key="1">
    <source>
        <dbReference type="ARBA" id="ARBA00010641"/>
    </source>
</evidence>
<feature type="domain" description="RNA polymerase sigma factor 70 region 4 type 2" evidence="8">
    <location>
        <begin position="134"/>
        <end position="184"/>
    </location>
</feature>
<keyword evidence="6" id="KW-0804">Transcription</keyword>
<evidence type="ECO:0000256" key="6">
    <source>
        <dbReference type="ARBA" id="ARBA00023163"/>
    </source>
</evidence>
<dbReference type="InterPro" id="IPR014305">
    <property type="entry name" value="RNA_pol_sigma-G_actinobac"/>
</dbReference>
<dbReference type="STRING" id="239498.AXK60_11270"/>
<evidence type="ECO:0000256" key="4">
    <source>
        <dbReference type="ARBA" id="ARBA00023082"/>
    </source>
</evidence>
<dbReference type="InterPro" id="IPR013325">
    <property type="entry name" value="RNA_pol_sigma_r2"/>
</dbReference>
<dbReference type="InterPro" id="IPR039425">
    <property type="entry name" value="RNA_pol_sigma-70-like"/>
</dbReference>
<evidence type="ECO:0000259" key="9">
    <source>
        <dbReference type="Pfam" id="PF12680"/>
    </source>
</evidence>
<dbReference type="InterPro" id="IPR007627">
    <property type="entry name" value="RNA_pol_sigma70_r2"/>
</dbReference>
<dbReference type="InterPro" id="IPR014284">
    <property type="entry name" value="RNA_pol_sigma-70_dom"/>
</dbReference>
<dbReference type="Gene3D" id="1.10.1740.10">
    <property type="match status" value="1"/>
</dbReference>
<comment type="subunit">
    <text evidence="2">Interacts transiently with the RNA polymerase catalytic core formed by RpoA, RpoB, RpoC and RpoZ (2 alpha, 1 beta, 1 beta' and 1 omega subunit) to form the RNA polymerase holoenzyme that can initiate transcription.</text>
</comment>
<dbReference type="RefSeq" id="WP_068572429.1">
    <property type="nucleotide sequence ID" value="NZ_LSRE01000006.1"/>
</dbReference>
<dbReference type="PANTHER" id="PTHR43133:SF65">
    <property type="entry name" value="ECF RNA POLYMERASE SIGMA FACTOR SIGG"/>
    <property type="match status" value="1"/>
</dbReference>
<keyword evidence="13" id="KW-1185">Reference proteome</keyword>
<protein>
    <recommendedName>
        <fullName evidence="14">RNA polymerase subunit sigma-70</fullName>
    </recommendedName>
</protein>
<evidence type="ECO:0000259" key="8">
    <source>
        <dbReference type="Pfam" id="PF08281"/>
    </source>
</evidence>
<dbReference type="SUPFAM" id="SSF54427">
    <property type="entry name" value="NTF2-like"/>
    <property type="match status" value="1"/>
</dbReference>
<evidence type="ECO:0000313" key="10">
    <source>
        <dbReference type="EMBL" id="KXP00623.1"/>
    </source>
</evidence>
<comment type="caution">
    <text evidence="11">The sequence shown here is derived from an EMBL/GenBank/DDBJ whole genome shotgun (WGS) entry which is preliminary data.</text>
</comment>
<sequence>MIAGVAGVDEPVIDDAALGALRPELVRYCYRMIGDGAGAEDAAQEVLLRVWNARERYDPARASIRTWAYAIASRYCIDLLRAAPRRALPTDLAERNGAGDQAFAELRPGSWVTPLPDVVADPAAAAERHESIRMAFVAALQHLTPAQRAVLVLRDVYRHSAAETASILGISAAAAHSSLQRARKVLAGAAPAPSDVPAGEVDPRLLDGFVSAFERHDVAGLAALLAEDVVFSMPPVAFWLRGAADYAALFASGDACVGHRLVATTANGSPAFGQYEPGDGNGMRPFALVVLESDGARVTRVTTHLDQADRFEAFGLPTRLLP</sequence>
<keyword evidence="3" id="KW-0805">Transcription regulation</keyword>
<dbReference type="EMBL" id="LSRE01000006">
    <property type="protein sequence ID" value="KXP00623.1"/>
    <property type="molecule type" value="Genomic_DNA"/>
</dbReference>
<reference evidence="11" key="2">
    <citation type="submission" date="2016-02" db="EMBL/GenBank/DDBJ databases">
        <authorList>
            <person name="Teng J.L."/>
            <person name="Yang Y."/>
            <person name="Huang Y."/>
            <person name="Guo F."/>
            <person name="Wei W."/>
            <person name="Chen J.H."/>
            <person name="Wong S.Y."/>
            <person name="Lau S.K."/>
            <person name="Woo P.C."/>
        </authorList>
    </citation>
    <scope>NUCLEOTIDE SEQUENCE</scope>
    <source>
        <strain evidence="11">JCM 15929</strain>
    </source>
</reference>
<dbReference type="NCBIfam" id="TIGR02960">
    <property type="entry name" value="SigX5"/>
    <property type="match status" value="1"/>
</dbReference>
<dbReference type="GO" id="GO:0003677">
    <property type="term" value="F:DNA binding"/>
    <property type="evidence" value="ECO:0007669"/>
    <property type="project" value="UniProtKB-KW"/>
</dbReference>
<dbReference type="Gene3D" id="3.10.450.50">
    <property type="match status" value="1"/>
</dbReference>
<comment type="similarity">
    <text evidence="1">Belongs to the sigma-70 factor family. ECF subfamily.</text>
</comment>
<evidence type="ECO:0000256" key="3">
    <source>
        <dbReference type="ARBA" id="ARBA00023015"/>
    </source>
</evidence>
<dbReference type="Pfam" id="PF12680">
    <property type="entry name" value="SnoaL_2"/>
    <property type="match status" value="1"/>
</dbReference>
<dbReference type="Proteomes" id="UP000070409">
    <property type="component" value="Unassembled WGS sequence"/>
</dbReference>
<proteinExistence type="inferred from homology"/>
<dbReference type="CDD" id="cd06171">
    <property type="entry name" value="Sigma70_r4"/>
    <property type="match status" value="1"/>
</dbReference>
<dbReference type="InterPro" id="IPR037401">
    <property type="entry name" value="SnoaL-like"/>
</dbReference>
<dbReference type="SUPFAM" id="SSF88946">
    <property type="entry name" value="Sigma2 domain of RNA polymerase sigma factors"/>
    <property type="match status" value="1"/>
</dbReference>
<dbReference type="PANTHER" id="PTHR43133">
    <property type="entry name" value="RNA POLYMERASE ECF-TYPE SIGMA FACTO"/>
    <property type="match status" value="1"/>
</dbReference>
<evidence type="ECO:0000313" key="11">
    <source>
        <dbReference type="EMBL" id="KXP06644.1"/>
    </source>
</evidence>
<dbReference type="OrthoDB" id="7376212at2"/>
<dbReference type="InterPro" id="IPR032710">
    <property type="entry name" value="NTF2-like_dom_sf"/>
</dbReference>
<dbReference type="EMBL" id="LSRF01000056">
    <property type="protein sequence ID" value="KXP06644.1"/>
    <property type="molecule type" value="Genomic_DNA"/>
</dbReference>
<dbReference type="Proteomes" id="UP000070258">
    <property type="component" value="Unassembled WGS sequence"/>
</dbReference>
<dbReference type="GO" id="GO:0006352">
    <property type="term" value="P:DNA-templated transcription initiation"/>
    <property type="evidence" value="ECO:0007669"/>
    <property type="project" value="InterPro"/>
</dbReference>
<evidence type="ECO:0000313" key="12">
    <source>
        <dbReference type="Proteomes" id="UP000070258"/>
    </source>
</evidence>
<feature type="domain" description="RNA polymerase sigma-70 region 2" evidence="7">
    <location>
        <begin position="20"/>
        <end position="83"/>
    </location>
</feature>
<dbReference type="InterPro" id="IPR036388">
    <property type="entry name" value="WH-like_DNA-bd_sf"/>
</dbReference>
<accession>A0A138A891</accession>
<evidence type="ECO:0008006" key="14">
    <source>
        <dbReference type="Google" id="ProtNLM"/>
    </source>
</evidence>
<evidence type="ECO:0000256" key="2">
    <source>
        <dbReference type="ARBA" id="ARBA00011344"/>
    </source>
</evidence>
<evidence type="ECO:0000259" key="7">
    <source>
        <dbReference type="Pfam" id="PF04542"/>
    </source>
</evidence>
<dbReference type="InterPro" id="IPR013249">
    <property type="entry name" value="RNA_pol_sigma70_r4_t2"/>
</dbReference>
<feature type="domain" description="SnoaL-like" evidence="9">
    <location>
        <begin position="208"/>
        <end position="276"/>
    </location>
</feature>
<dbReference type="Pfam" id="PF08281">
    <property type="entry name" value="Sigma70_r4_2"/>
    <property type="match status" value="1"/>
</dbReference>
<name>A0A138A891_9ACTN</name>
<dbReference type="NCBIfam" id="NF006089">
    <property type="entry name" value="PRK08241.1"/>
    <property type="match status" value="1"/>
</dbReference>
<evidence type="ECO:0000313" key="13">
    <source>
        <dbReference type="Proteomes" id="UP000070409"/>
    </source>
</evidence>
<dbReference type="InterPro" id="IPR013324">
    <property type="entry name" value="RNA_pol_sigma_r3/r4-like"/>
</dbReference>
<reference evidence="10 13" key="1">
    <citation type="submission" date="2016-02" db="EMBL/GenBank/DDBJ databases">
        <authorList>
            <person name="Teng J.L."/>
            <person name="Tang Y."/>
            <person name="Huang Y."/>
            <person name="Guo F."/>
            <person name="Wei W."/>
            <person name="Chen J.H."/>
            <person name="Wong S.Y."/>
            <person name="Lau S.K."/>
            <person name="Woo P.C."/>
        </authorList>
    </citation>
    <scope>NUCLEOTIDE SEQUENCE [LARGE SCALE GENOMIC DNA]</scope>
    <source>
        <strain evidence="10 13">JCM 13375</strain>
    </source>
</reference>
<reference evidence="12" key="3">
    <citation type="submission" date="2016-02" db="EMBL/GenBank/DDBJ databases">
        <authorList>
            <person name="Wen L."/>
            <person name="He K."/>
            <person name="Yang H."/>
        </authorList>
    </citation>
    <scope>NUCLEOTIDE SEQUENCE [LARGE SCALE GENOMIC DNA]</scope>
    <source>
        <strain evidence="12">JCM 15929</strain>
    </source>
</reference>
<dbReference type="Gene3D" id="1.10.10.10">
    <property type="entry name" value="Winged helix-like DNA-binding domain superfamily/Winged helix DNA-binding domain"/>
    <property type="match status" value="1"/>
</dbReference>
<keyword evidence="4" id="KW-0731">Sigma factor</keyword>
<gene>
    <name evidence="11" type="ORF">AXK60_11270</name>
    <name evidence="10" type="ORF">AXK61_15105</name>
</gene>
<dbReference type="NCBIfam" id="TIGR02937">
    <property type="entry name" value="sigma70-ECF"/>
    <property type="match status" value="1"/>
</dbReference>
<evidence type="ECO:0000256" key="5">
    <source>
        <dbReference type="ARBA" id="ARBA00023125"/>
    </source>
</evidence>
<dbReference type="AlphaFoldDB" id="A0A138A891"/>
<organism evidence="11 12">
    <name type="scientific">Tsukamurella pseudospumae</name>
    <dbReference type="NCBI Taxonomy" id="239498"/>
    <lineage>
        <taxon>Bacteria</taxon>
        <taxon>Bacillati</taxon>
        <taxon>Actinomycetota</taxon>
        <taxon>Actinomycetes</taxon>
        <taxon>Mycobacteriales</taxon>
        <taxon>Tsukamurellaceae</taxon>
        <taxon>Tsukamurella</taxon>
    </lineage>
</organism>
<dbReference type="GO" id="GO:0016987">
    <property type="term" value="F:sigma factor activity"/>
    <property type="evidence" value="ECO:0007669"/>
    <property type="project" value="UniProtKB-KW"/>
</dbReference>
<keyword evidence="5" id="KW-0238">DNA-binding</keyword>
<dbReference type="Pfam" id="PF04542">
    <property type="entry name" value="Sigma70_r2"/>
    <property type="match status" value="1"/>
</dbReference>
<dbReference type="SUPFAM" id="SSF88659">
    <property type="entry name" value="Sigma3 and sigma4 domains of RNA polymerase sigma factors"/>
    <property type="match status" value="1"/>
</dbReference>